<evidence type="ECO:0000313" key="4">
    <source>
        <dbReference type="Proteomes" id="UP000235023"/>
    </source>
</evidence>
<feature type="compositionally biased region" description="Low complexity" evidence="1">
    <location>
        <begin position="224"/>
        <end position="240"/>
    </location>
</feature>
<dbReference type="PANTHER" id="PTHR12307:SF36">
    <property type="entry name" value="GLYCOGEN-BINDING SUBUNIT 76A"/>
    <property type="match status" value="1"/>
</dbReference>
<evidence type="ECO:0000259" key="2">
    <source>
        <dbReference type="PROSITE" id="PS51159"/>
    </source>
</evidence>
<feature type="region of interest" description="Disordered" evidence="1">
    <location>
        <begin position="437"/>
        <end position="464"/>
    </location>
</feature>
<feature type="region of interest" description="Disordered" evidence="1">
    <location>
        <begin position="15"/>
        <end position="242"/>
    </location>
</feature>
<name>A0A2J5HRC0_9EURO</name>
<dbReference type="OrthoDB" id="1881at2759"/>
<dbReference type="PANTHER" id="PTHR12307">
    <property type="entry name" value="PROTEIN PHOSPHATASE 1 REGULATORY SUBUNIT"/>
    <property type="match status" value="1"/>
</dbReference>
<dbReference type="EMBL" id="KZ559556">
    <property type="protein sequence ID" value="PLN79694.1"/>
    <property type="molecule type" value="Genomic_DNA"/>
</dbReference>
<feature type="compositionally biased region" description="Polar residues" evidence="1">
    <location>
        <begin position="449"/>
        <end position="461"/>
    </location>
</feature>
<feature type="compositionally biased region" description="Low complexity" evidence="1">
    <location>
        <begin position="636"/>
        <end position="657"/>
    </location>
</feature>
<dbReference type="InterPro" id="IPR038175">
    <property type="entry name" value="CBM21_dom_sf"/>
</dbReference>
<feature type="compositionally biased region" description="Polar residues" evidence="1">
    <location>
        <begin position="149"/>
        <end position="164"/>
    </location>
</feature>
<dbReference type="GO" id="GO:0005979">
    <property type="term" value="P:regulation of glycogen biosynthetic process"/>
    <property type="evidence" value="ECO:0007669"/>
    <property type="project" value="TreeGrafter"/>
</dbReference>
<evidence type="ECO:0000256" key="1">
    <source>
        <dbReference type="SAM" id="MobiDB-lite"/>
    </source>
</evidence>
<reference evidence="4" key="1">
    <citation type="submission" date="2017-12" db="EMBL/GenBank/DDBJ databases">
        <authorList>
            <consortium name="DOE Joint Genome Institute"/>
            <person name="Mondo S.J."/>
            <person name="Kjaerbolling I."/>
            <person name="Vesth T.C."/>
            <person name="Frisvad J.C."/>
            <person name="Nybo J.L."/>
            <person name="Theobald S."/>
            <person name="Kuo A."/>
            <person name="Bowyer P."/>
            <person name="Matsuda Y."/>
            <person name="Lyhne E.K."/>
            <person name="Kogle M.E."/>
            <person name="Clum A."/>
            <person name="Lipzen A."/>
            <person name="Salamov A."/>
            <person name="Ngan C.Y."/>
            <person name="Daum C."/>
            <person name="Chiniquy J."/>
            <person name="Barry K."/>
            <person name="LaButti K."/>
            <person name="Haridas S."/>
            <person name="Simmons B.A."/>
            <person name="Magnuson J.K."/>
            <person name="Mortensen U.H."/>
            <person name="Larsen T.O."/>
            <person name="Grigoriev I.V."/>
            <person name="Baker S.E."/>
            <person name="Andersen M.R."/>
            <person name="Nordberg H.P."/>
            <person name="Cantor M.N."/>
            <person name="Hua S.X."/>
        </authorList>
    </citation>
    <scope>NUCLEOTIDE SEQUENCE [LARGE SCALE GENOMIC DNA]</scope>
    <source>
        <strain evidence="4">IBT 19404</strain>
    </source>
</reference>
<accession>A0A2J5HRC0</accession>
<dbReference type="GO" id="GO:2001069">
    <property type="term" value="F:glycogen binding"/>
    <property type="evidence" value="ECO:0007669"/>
    <property type="project" value="TreeGrafter"/>
</dbReference>
<dbReference type="GO" id="GO:0000164">
    <property type="term" value="C:protein phosphatase type 1 complex"/>
    <property type="evidence" value="ECO:0007669"/>
    <property type="project" value="TreeGrafter"/>
</dbReference>
<dbReference type="Gene3D" id="2.60.40.2440">
    <property type="entry name" value="Carbohydrate binding type-21 domain"/>
    <property type="match status" value="1"/>
</dbReference>
<dbReference type="Proteomes" id="UP000235023">
    <property type="component" value="Unassembled WGS sequence"/>
</dbReference>
<evidence type="ECO:0000313" key="3">
    <source>
        <dbReference type="EMBL" id="PLN79694.1"/>
    </source>
</evidence>
<feature type="domain" description="CBM21" evidence="2">
    <location>
        <begin position="310"/>
        <end position="424"/>
    </location>
</feature>
<keyword evidence="4" id="KW-1185">Reference proteome</keyword>
<sequence>MPYTAPLKLSPSVQHIEACKPSSQSWPGSPTVDPKHSRVHLPRSYSSTAYLRKHRRSPSHSKVLASPDHAIDHGVDILSSIRQSPPPITDASMPPGALISPPESPTNSSDEEPASPRQQKVQMKELKEAVRSIEQRRVPSPEREPPQIKPSSSTMATPTNTRNPSHPPLSREARKISHSRSVTETSIVHHQEQAVTSSPEDSEKEDEFRAKQPMLRKKSGELVRPALRTPSSLRRPSSMPGTPTFSKAVHFDSQLEHIRHFLQLDKPQAVSANTSPVEDYQTDEFPFPTKASRGPTFEWELRLENFPADQSSRSLQRVRLERLFLSSDKTTLVGVVAVANLAFDKLVAARFTFDHWRTISEVTAEYNDDVRRKKVQDGYDRFSFSIKLNDQTHLESKTLFICIRYNVSGQEFWDNNDHKNYQVNFARVAKDVPVSQGLPVARPRPSLPRSKTFTGSGNRHSAPSAFNDLHKDVYFSFGEPPQDKKKVLDEVVRDADTVAPIRREKPGSQAFSNRYDFGASLTAAMRTKPIHDRTTLTARAKSAGHSSDTGTHDPVRAPGRVIDKALPVNKVNQEVARSEPVQPSSLLSSKPHHESSVYKELVDRYCFYGSQEYTSGGTHPVPSHANDSLRQKQKDSFGSPNISPHSSSSSSPNGSPSMDAPRRVPTLSSPKPFEYRYPQNDFMKESHTPTVIRG</sequence>
<proteinExistence type="predicted"/>
<feature type="compositionally biased region" description="Basic and acidic residues" evidence="1">
    <location>
        <begin position="122"/>
        <end position="146"/>
    </location>
</feature>
<dbReference type="GO" id="GO:0008157">
    <property type="term" value="F:protein phosphatase 1 binding"/>
    <property type="evidence" value="ECO:0007669"/>
    <property type="project" value="TreeGrafter"/>
</dbReference>
<dbReference type="InterPro" id="IPR050782">
    <property type="entry name" value="PP1_regulatory_subunit_3"/>
</dbReference>
<feature type="region of interest" description="Disordered" evidence="1">
    <location>
        <begin position="530"/>
        <end position="593"/>
    </location>
</feature>
<protein>
    <submittedName>
        <fullName evidence="3">Protein phosphatase regulatory subunit Gac1</fullName>
    </submittedName>
</protein>
<dbReference type="AlphaFoldDB" id="A0A2J5HRC0"/>
<dbReference type="InterPro" id="IPR005036">
    <property type="entry name" value="CBM21_dom"/>
</dbReference>
<gene>
    <name evidence="3" type="ORF">BDW42DRAFT_122507</name>
</gene>
<dbReference type="Pfam" id="PF03370">
    <property type="entry name" value="CBM_21"/>
    <property type="match status" value="1"/>
</dbReference>
<organism evidence="3 4">
    <name type="scientific">Aspergillus taichungensis</name>
    <dbReference type="NCBI Taxonomy" id="482145"/>
    <lineage>
        <taxon>Eukaryota</taxon>
        <taxon>Fungi</taxon>
        <taxon>Dikarya</taxon>
        <taxon>Ascomycota</taxon>
        <taxon>Pezizomycotina</taxon>
        <taxon>Eurotiomycetes</taxon>
        <taxon>Eurotiomycetidae</taxon>
        <taxon>Eurotiales</taxon>
        <taxon>Aspergillaceae</taxon>
        <taxon>Aspergillus</taxon>
        <taxon>Aspergillus subgen. Circumdati</taxon>
    </lineage>
</organism>
<dbReference type="PROSITE" id="PS51159">
    <property type="entry name" value="CBM21"/>
    <property type="match status" value="1"/>
</dbReference>
<feature type="region of interest" description="Disordered" evidence="1">
    <location>
        <begin position="616"/>
        <end position="694"/>
    </location>
</feature>